<dbReference type="Proteomes" id="UP001498421">
    <property type="component" value="Unassembled WGS sequence"/>
</dbReference>
<dbReference type="InterPro" id="IPR050425">
    <property type="entry name" value="NAD(P)_dehydrat-like"/>
</dbReference>
<feature type="domain" description="NAD-dependent epimerase/dehydratase" evidence="3">
    <location>
        <begin position="15"/>
        <end position="196"/>
    </location>
</feature>
<organism evidence="4 5">
    <name type="scientific">Neonectria magnoliae</name>
    <dbReference type="NCBI Taxonomy" id="2732573"/>
    <lineage>
        <taxon>Eukaryota</taxon>
        <taxon>Fungi</taxon>
        <taxon>Dikarya</taxon>
        <taxon>Ascomycota</taxon>
        <taxon>Pezizomycotina</taxon>
        <taxon>Sordariomycetes</taxon>
        <taxon>Hypocreomycetidae</taxon>
        <taxon>Hypocreales</taxon>
        <taxon>Nectriaceae</taxon>
        <taxon>Neonectria</taxon>
    </lineage>
</organism>
<accession>A0ABR1H9K7</accession>
<dbReference type="PANTHER" id="PTHR10366:SF562">
    <property type="entry name" value="ALDEHYDE REDUCTASE II (AFU_ORTHOLOGUE AFUA_1G11360)"/>
    <property type="match status" value="1"/>
</dbReference>
<dbReference type="Gene3D" id="3.40.50.720">
    <property type="entry name" value="NAD(P)-binding Rossmann-like Domain"/>
    <property type="match status" value="1"/>
</dbReference>
<evidence type="ECO:0000259" key="3">
    <source>
        <dbReference type="Pfam" id="PF01370"/>
    </source>
</evidence>
<dbReference type="Pfam" id="PF01370">
    <property type="entry name" value="Epimerase"/>
    <property type="match status" value="1"/>
</dbReference>
<dbReference type="PANTHER" id="PTHR10366">
    <property type="entry name" value="NAD DEPENDENT EPIMERASE/DEHYDRATASE"/>
    <property type="match status" value="1"/>
</dbReference>
<dbReference type="InterPro" id="IPR036291">
    <property type="entry name" value="NAD(P)-bd_dom_sf"/>
</dbReference>
<sequence>MSPVDTPAIPKGSTVLVTGASGWVGSNVADQFLAYGYKVRGTTRDISKAAWLSDVFEKKYGKGAFELVAIPDMIADGAYDDAVKGVSAVAHTASIMTFEADPNKVIPGAIAGAINALKAAYQEPGVTRFVLTSSSSAAVLSIKDAPKVVVKNDTWDENAVKIAWSGLPYDEMRPVYVYAASKTQAEQEVWKFHKENRAKRPDLVVNAVLPNFVFGRTLDLEKQGYPSSSGFLARLYKDGAIPSPLFQAPQYYISASDSGALHVAGVIHPDVTDERIFGFAGRFSWDACLDAFRKSEPEKKFADNFCGGDDPNEIEPAPRAEQLLRDLGRPGWMPLEEVINENVRDLRAVATAA</sequence>
<proteinExistence type="inferred from homology"/>
<keyword evidence="1" id="KW-0560">Oxidoreductase</keyword>
<dbReference type="SUPFAM" id="SSF51735">
    <property type="entry name" value="NAD(P)-binding Rossmann-fold domains"/>
    <property type="match status" value="1"/>
</dbReference>
<evidence type="ECO:0000256" key="1">
    <source>
        <dbReference type="ARBA" id="ARBA00023002"/>
    </source>
</evidence>
<keyword evidence="5" id="KW-1185">Reference proteome</keyword>
<dbReference type="InterPro" id="IPR001509">
    <property type="entry name" value="Epimerase_deHydtase"/>
</dbReference>
<evidence type="ECO:0000313" key="4">
    <source>
        <dbReference type="EMBL" id="KAK7417795.1"/>
    </source>
</evidence>
<gene>
    <name evidence="4" type="ORF">QQZ08_011491</name>
</gene>
<reference evidence="4 5" key="1">
    <citation type="journal article" date="2025" name="Microbiol. Resour. Announc.">
        <title>Draft genome sequences for Neonectria magnoliae and Neonectria punicea, canker pathogens of Liriodendron tulipifera and Acer saccharum in West Virginia.</title>
        <authorList>
            <person name="Petronek H.M."/>
            <person name="Kasson M.T."/>
            <person name="Metheny A.M."/>
            <person name="Stauder C.M."/>
            <person name="Lovett B."/>
            <person name="Lynch S.C."/>
            <person name="Garnas J.R."/>
            <person name="Kasson L.R."/>
            <person name="Stajich J.E."/>
        </authorList>
    </citation>
    <scope>NUCLEOTIDE SEQUENCE [LARGE SCALE GENOMIC DNA]</scope>
    <source>
        <strain evidence="4 5">NRRL 64651</strain>
    </source>
</reference>
<protein>
    <recommendedName>
        <fullName evidence="3">NAD-dependent epimerase/dehydratase domain-containing protein</fullName>
    </recommendedName>
</protein>
<dbReference type="EMBL" id="JAZAVK010000178">
    <property type="protein sequence ID" value="KAK7417795.1"/>
    <property type="molecule type" value="Genomic_DNA"/>
</dbReference>
<comment type="similarity">
    <text evidence="2">Belongs to the NAD(P)-dependent epimerase/dehydratase family. Dihydroflavonol-4-reductase subfamily.</text>
</comment>
<evidence type="ECO:0000256" key="2">
    <source>
        <dbReference type="ARBA" id="ARBA00023445"/>
    </source>
</evidence>
<comment type="caution">
    <text evidence="4">The sequence shown here is derived from an EMBL/GenBank/DDBJ whole genome shotgun (WGS) entry which is preliminary data.</text>
</comment>
<name>A0ABR1H9K7_9HYPO</name>
<evidence type="ECO:0000313" key="5">
    <source>
        <dbReference type="Proteomes" id="UP001498421"/>
    </source>
</evidence>